<sequence>MEEFQLRQYILFPKNGNQVLQVKINGLPFSSSSEDGIKDQTFWDRKKRFRIENGRRKGTVAWTVFPSWGTGERAGFSRGGKLEMWA</sequence>
<name>A0A133UES8_9EURY</name>
<proteinExistence type="predicted"/>
<dbReference type="Proteomes" id="UP000070373">
    <property type="component" value="Unassembled WGS sequence"/>
</dbReference>
<evidence type="ECO:0000313" key="2">
    <source>
        <dbReference type="Proteomes" id="UP000070373"/>
    </source>
</evidence>
<evidence type="ECO:0000313" key="1">
    <source>
        <dbReference type="EMBL" id="KXA92674.1"/>
    </source>
</evidence>
<protein>
    <submittedName>
        <fullName evidence="1">Uncharacterized protein</fullName>
    </submittedName>
</protein>
<organism evidence="1 2">
    <name type="scientific">candidate division MSBL1 archaeon SCGC-AAA259E17</name>
    <dbReference type="NCBI Taxonomy" id="1698263"/>
    <lineage>
        <taxon>Archaea</taxon>
        <taxon>Methanobacteriati</taxon>
        <taxon>Methanobacteriota</taxon>
        <taxon>candidate division MSBL1</taxon>
    </lineage>
</organism>
<dbReference type="AlphaFoldDB" id="A0A133UES8"/>
<reference evidence="1 2" key="1">
    <citation type="journal article" date="2016" name="Sci. Rep.">
        <title>Metabolic traits of an uncultured archaeal lineage -MSBL1- from brine pools of the Red Sea.</title>
        <authorList>
            <person name="Mwirichia R."/>
            <person name="Alam I."/>
            <person name="Rashid M."/>
            <person name="Vinu M."/>
            <person name="Ba-Alawi W."/>
            <person name="Anthony Kamau A."/>
            <person name="Kamanda Ngugi D."/>
            <person name="Goker M."/>
            <person name="Klenk H.P."/>
            <person name="Bajic V."/>
            <person name="Stingl U."/>
        </authorList>
    </citation>
    <scope>NUCLEOTIDE SEQUENCE [LARGE SCALE GENOMIC DNA]</scope>
    <source>
        <strain evidence="1">SCGC-AAA259E17</strain>
    </source>
</reference>
<dbReference type="EMBL" id="LHXN01000037">
    <property type="protein sequence ID" value="KXA92674.1"/>
    <property type="molecule type" value="Genomic_DNA"/>
</dbReference>
<keyword evidence="2" id="KW-1185">Reference proteome</keyword>
<comment type="caution">
    <text evidence="1">The sequence shown here is derived from an EMBL/GenBank/DDBJ whole genome shotgun (WGS) entry which is preliminary data.</text>
</comment>
<accession>A0A133UES8</accession>
<gene>
    <name evidence="1" type="ORF">AKJ64_02545</name>
</gene>